<dbReference type="EMBL" id="JANAWD010000086">
    <property type="protein sequence ID" value="KAJ3487633.1"/>
    <property type="molecule type" value="Genomic_DNA"/>
</dbReference>
<accession>A0AAD5VBM0</accession>
<comment type="similarity">
    <text evidence="1 2">Belongs to the glycosyl hydrolase 12 (cellulase H) family.</text>
</comment>
<dbReference type="Pfam" id="PF01670">
    <property type="entry name" value="Glyco_hydro_12"/>
    <property type="match status" value="1"/>
</dbReference>
<evidence type="ECO:0000256" key="1">
    <source>
        <dbReference type="ARBA" id="ARBA00005519"/>
    </source>
</evidence>
<dbReference type="GO" id="GO:0000272">
    <property type="term" value="P:polysaccharide catabolic process"/>
    <property type="evidence" value="ECO:0007669"/>
    <property type="project" value="UniProtKB-KW"/>
</dbReference>
<reference evidence="4" key="1">
    <citation type="submission" date="2022-07" db="EMBL/GenBank/DDBJ databases">
        <title>Genome Sequence of Physisporinus lineatus.</title>
        <authorList>
            <person name="Buettner E."/>
        </authorList>
    </citation>
    <scope>NUCLEOTIDE SEQUENCE</scope>
    <source>
        <strain evidence="4">VT162</strain>
    </source>
</reference>
<dbReference type="SUPFAM" id="SSF49899">
    <property type="entry name" value="Concanavalin A-like lectins/glucanases"/>
    <property type="match status" value="1"/>
</dbReference>
<keyword evidence="3" id="KW-0732">Signal</keyword>
<proteinExistence type="inferred from homology"/>
<dbReference type="InterPro" id="IPR013319">
    <property type="entry name" value="GH11/12"/>
</dbReference>
<feature type="signal peptide" evidence="3">
    <location>
        <begin position="1"/>
        <end position="18"/>
    </location>
</feature>
<sequence length="252" mass="26850">MRSIFTCALAILPALVSGTPVQRDASAEVLTGAFDCLGAGAYTLCQNQWGARAGVGSQNSTLLSATGNSVSWMTNYTWANGPNNVKSYANVIHNTAKGVQLANIQSAPTSWTWDYLTESQGIRADVSYDIWTGVPSSGDPATSASSFEIMIWLSGLGGIQPVGSQILSNIQVAGHSWNLWKGPNANWQVLSFVSANGEIKDFNVDLNDFFKYLIANQGVAPTQFLQAIQTGTEPFVGTASLFIENFSVAVNP</sequence>
<dbReference type="PANTHER" id="PTHR34002:SF9">
    <property type="entry name" value="XYLOGLUCAN-SPECIFIC ENDO-BETA-1,4-GLUCANASE A"/>
    <property type="match status" value="1"/>
</dbReference>
<evidence type="ECO:0008006" key="6">
    <source>
        <dbReference type="Google" id="ProtNLM"/>
    </source>
</evidence>
<dbReference type="Gene3D" id="2.60.120.180">
    <property type="match status" value="1"/>
</dbReference>
<keyword evidence="2" id="KW-0326">Glycosidase</keyword>
<comment type="caution">
    <text evidence="4">The sequence shown here is derived from an EMBL/GenBank/DDBJ whole genome shotgun (WGS) entry which is preliminary data.</text>
</comment>
<evidence type="ECO:0000256" key="3">
    <source>
        <dbReference type="SAM" id="SignalP"/>
    </source>
</evidence>
<dbReference type="InterPro" id="IPR013320">
    <property type="entry name" value="ConA-like_dom_sf"/>
</dbReference>
<dbReference type="Proteomes" id="UP001212997">
    <property type="component" value="Unassembled WGS sequence"/>
</dbReference>
<protein>
    <recommendedName>
        <fullName evidence="6">Glycoside hydrolase family 12 protein</fullName>
    </recommendedName>
</protein>
<feature type="chain" id="PRO_5042050956" description="Glycoside hydrolase family 12 protein" evidence="3">
    <location>
        <begin position="19"/>
        <end position="252"/>
    </location>
</feature>
<keyword evidence="2" id="KW-0378">Hydrolase</keyword>
<evidence type="ECO:0000313" key="4">
    <source>
        <dbReference type="EMBL" id="KAJ3487633.1"/>
    </source>
</evidence>
<keyword evidence="5" id="KW-1185">Reference proteome</keyword>
<dbReference type="PANTHER" id="PTHR34002">
    <property type="entry name" value="BLR1656 PROTEIN"/>
    <property type="match status" value="1"/>
</dbReference>
<dbReference type="GO" id="GO:0008810">
    <property type="term" value="F:cellulase activity"/>
    <property type="evidence" value="ECO:0007669"/>
    <property type="project" value="InterPro"/>
</dbReference>
<dbReference type="AlphaFoldDB" id="A0AAD5VBM0"/>
<evidence type="ECO:0000256" key="2">
    <source>
        <dbReference type="RuleBase" id="RU361163"/>
    </source>
</evidence>
<gene>
    <name evidence="4" type="ORF">NLI96_g3398</name>
</gene>
<keyword evidence="2" id="KW-0119">Carbohydrate metabolism</keyword>
<organism evidence="4 5">
    <name type="scientific">Meripilus lineatus</name>
    <dbReference type="NCBI Taxonomy" id="2056292"/>
    <lineage>
        <taxon>Eukaryota</taxon>
        <taxon>Fungi</taxon>
        <taxon>Dikarya</taxon>
        <taxon>Basidiomycota</taxon>
        <taxon>Agaricomycotina</taxon>
        <taxon>Agaricomycetes</taxon>
        <taxon>Polyporales</taxon>
        <taxon>Meripilaceae</taxon>
        <taxon>Meripilus</taxon>
    </lineage>
</organism>
<keyword evidence="2" id="KW-0624">Polysaccharide degradation</keyword>
<evidence type="ECO:0000313" key="5">
    <source>
        <dbReference type="Proteomes" id="UP001212997"/>
    </source>
</evidence>
<name>A0AAD5VBM0_9APHY</name>
<dbReference type="InterPro" id="IPR002594">
    <property type="entry name" value="GH12"/>
</dbReference>